<proteinExistence type="predicted"/>
<accession>A0A376DWT4</accession>
<sequence length="39" mass="4327">MYAKVLKKLNILGGNTDGVSSDKSFAENWPEHTVQTSFI</sequence>
<evidence type="ECO:0000313" key="2">
    <source>
        <dbReference type="Proteomes" id="UP000255224"/>
    </source>
</evidence>
<reference evidence="1 2" key="1">
    <citation type="submission" date="2018-06" db="EMBL/GenBank/DDBJ databases">
        <authorList>
            <consortium name="Pathogen Informatics"/>
            <person name="Doyle S."/>
        </authorList>
    </citation>
    <scope>NUCLEOTIDE SEQUENCE [LARGE SCALE GENOMIC DNA]</scope>
    <source>
        <strain evidence="1 2">NCTC13533</strain>
    </source>
</reference>
<dbReference type="EMBL" id="UFVQ01000003">
    <property type="protein sequence ID" value="STC97162.1"/>
    <property type="molecule type" value="Genomic_DNA"/>
</dbReference>
<name>A0A376DWT4_CHRCU</name>
<organism evidence="1 2">
    <name type="scientific">Chryseobacterium carnipullorum</name>
    <dbReference type="NCBI Taxonomy" id="1124835"/>
    <lineage>
        <taxon>Bacteria</taxon>
        <taxon>Pseudomonadati</taxon>
        <taxon>Bacteroidota</taxon>
        <taxon>Flavobacteriia</taxon>
        <taxon>Flavobacteriales</taxon>
        <taxon>Weeksellaceae</taxon>
        <taxon>Chryseobacterium group</taxon>
        <taxon>Chryseobacterium</taxon>
    </lineage>
</organism>
<dbReference type="AlphaFoldDB" id="A0A376DWT4"/>
<evidence type="ECO:0000313" key="1">
    <source>
        <dbReference type="EMBL" id="STC97162.1"/>
    </source>
</evidence>
<gene>
    <name evidence="1" type="ORF">NCTC13533_02360</name>
</gene>
<dbReference type="Proteomes" id="UP000255224">
    <property type="component" value="Unassembled WGS sequence"/>
</dbReference>
<protein>
    <submittedName>
        <fullName evidence="1">Uncharacterized protein</fullName>
    </submittedName>
</protein>